<organism evidence="9 10">
    <name type="scientific">Suillus fuscotomentosus</name>
    <dbReference type="NCBI Taxonomy" id="1912939"/>
    <lineage>
        <taxon>Eukaryota</taxon>
        <taxon>Fungi</taxon>
        <taxon>Dikarya</taxon>
        <taxon>Basidiomycota</taxon>
        <taxon>Agaricomycotina</taxon>
        <taxon>Agaricomycetes</taxon>
        <taxon>Agaricomycetidae</taxon>
        <taxon>Boletales</taxon>
        <taxon>Suillineae</taxon>
        <taxon>Suillaceae</taxon>
        <taxon>Suillus</taxon>
    </lineage>
</organism>
<evidence type="ECO:0000256" key="3">
    <source>
        <dbReference type="ARBA" id="ARBA00022989"/>
    </source>
</evidence>
<feature type="transmembrane region" description="Helical" evidence="7">
    <location>
        <begin position="326"/>
        <end position="348"/>
    </location>
</feature>
<dbReference type="RefSeq" id="XP_041233836.1">
    <property type="nucleotide sequence ID" value="XM_041373021.1"/>
</dbReference>
<feature type="transmembrane region" description="Helical" evidence="7">
    <location>
        <begin position="285"/>
        <end position="306"/>
    </location>
</feature>
<feature type="transmembrane region" description="Helical" evidence="7">
    <location>
        <begin position="516"/>
        <end position="536"/>
    </location>
</feature>
<reference evidence="9" key="1">
    <citation type="journal article" date="2020" name="New Phytol.">
        <title>Comparative genomics reveals dynamic genome evolution in host specialist ectomycorrhizal fungi.</title>
        <authorList>
            <person name="Lofgren L.A."/>
            <person name="Nguyen N.H."/>
            <person name="Vilgalys R."/>
            <person name="Ruytinx J."/>
            <person name="Liao H.L."/>
            <person name="Branco S."/>
            <person name="Kuo A."/>
            <person name="LaButti K."/>
            <person name="Lipzen A."/>
            <person name="Andreopoulos W."/>
            <person name="Pangilinan J."/>
            <person name="Riley R."/>
            <person name="Hundley H."/>
            <person name="Na H."/>
            <person name="Barry K."/>
            <person name="Grigoriev I.V."/>
            <person name="Stajich J.E."/>
            <person name="Kennedy P.G."/>
        </authorList>
    </citation>
    <scope>NUCLEOTIDE SEQUENCE</scope>
    <source>
        <strain evidence="9">FC203</strain>
    </source>
</reference>
<evidence type="ECO:0000313" key="10">
    <source>
        <dbReference type="Proteomes" id="UP001195769"/>
    </source>
</evidence>
<evidence type="ECO:0000256" key="1">
    <source>
        <dbReference type="ARBA" id="ARBA00004473"/>
    </source>
</evidence>
<keyword evidence="3 7" id="KW-1133">Transmembrane helix</keyword>
<evidence type="ECO:0000256" key="7">
    <source>
        <dbReference type="SAM" id="Phobius"/>
    </source>
</evidence>
<evidence type="ECO:0000313" key="9">
    <source>
        <dbReference type="EMBL" id="KAG1908261.1"/>
    </source>
</evidence>
<keyword evidence="2 7" id="KW-0812">Transmembrane</keyword>
<dbReference type="GO" id="GO:0044732">
    <property type="term" value="C:mitotic spindle pole body"/>
    <property type="evidence" value="ECO:0007669"/>
    <property type="project" value="TreeGrafter"/>
</dbReference>
<evidence type="ECO:0000256" key="5">
    <source>
        <dbReference type="ARBA" id="ARBA00023242"/>
    </source>
</evidence>
<keyword evidence="10" id="KW-1185">Reference proteome</keyword>
<dbReference type="PANTHER" id="PTHR28538:SF1">
    <property type="entry name" value="INTEGRAL INNER NUCLEAR MEMBRANE PROTEIN IMA1"/>
    <property type="match status" value="1"/>
</dbReference>
<comment type="subcellular location">
    <subcellularLocation>
        <location evidence="1">Nucleus inner membrane</location>
        <topology evidence="1">Multi-pass membrane protein</topology>
    </subcellularLocation>
</comment>
<dbReference type="GO" id="GO:0034506">
    <property type="term" value="C:chromosome, centromeric core domain"/>
    <property type="evidence" value="ECO:0007669"/>
    <property type="project" value="TreeGrafter"/>
</dbReference>
<name>A0AAD4HU03_9AGAM</name>
<protein>
    <submittedName>
        <fullName evidence="9">Ima1 N-terminal domain-containing protein</fullName>
    </submittedName>
</protein>
<keyword evidence="5" id="KW-0539">Nucleus</keyword>
<keyword evidence="4 7" id="KW-0472">Membrane</keyword>
<dbReference type="Pfam" id="PF09779">
    <property type="entry name" value="Ima1_N"/>
    <property type="match status" value="1"/>
</dbReference>
<evidence type="ECO:0000256" key="4">
    <source>
        <dbReference type="ARBA" id="ARBA00023136"/>
    </source>
</evidence>
<feature type="transmembrane region" description="Helical" evidence="7">
    <location>
        <begin position="242"/>
        <end position="264"/>
    </location>
</feature>
<dbReference type="EMBL" id="JABBWK010000001">
    <property type="protein sequence ID" value="KAG1908261.1"/>
    <property type="molecule type" value="Genomic_DNA"/>
</dbReference>
<dbReference type="InterPro" id="IPR042321">
    <property type="entry name" value="Ima1"/>
</dbReference>
<gene>
    <name evidence="9" type="ORF">F5891DRAFT_7361</name>
</gene>
<evidence type="ECO:0000256" key="2">
    <source>
        <dbReference type="ARBA" id="ARBA00022692"/>
    </source>
</evidence>
<dbReference type="Proteomes" id="UP001195769">
    <property type="component" value="Unassembled WGS sequence"/>
</dbReference>
<feature type="transmembrane region" description="Helical" evidence="7">
    <location>
        <begin position="187"/>
        <end position="206"/>
    </location>
</feature>
<dbReference type="GO" id="GO:0005637">
    <property type="term" value="C:nuclear inner membrane"/>
    <property type="evidence" value="ECO:0007669"/>
    <property type="project" value="UniProtKB-SubCell"/>
</dbReference>
<sequence>MPALFRHTSSTICFFCRSAIKPAPPDQRSFRCPHCDCWNRYDANGEIMSDEPAMHDESLNSKSFAKRASPSKDRLPSMYGTGQFCHTCQTNQMLLVNLLSNYLPPPHHPDYAHRLEKLPEYRESLHVRYPPVCANCMPAVEEEIRKKDHMARTKALGGWLNDSRGKERRRQVSGSNREREKLQTHLFLWRLRGFLWFMTLAVAVVAHSSGAPTHYHSSSFTIVSDYHVAVVLKLRFPDILGYVRQVLPLITLCSLFWTAWDPTYYSFRKARIQGRDLRVRGKNHYIILQMIAWFSRLLSSILLSLSLHSPSRDYLHLSRYPDSSRTHYYCLISLIAEILISATSFVALRVQKPPPIRLIDTSSHQHLAASEHPTPELSPRPSPAPHTRTASEPDLLASLSLSSQPIISPTNPIFGLPSLMASNSTYTGSQTKDEDEDDDAMDWTPTVPSPAKPRRILNDDDDGSWVRPQRFFPPERPTGLESLFASTKLDDRDQKLSSDTRPTHTRTTLRLFVVRWWWTGATLILIPLAALGFNFLQGMQSTRNKLT</sequence>
<dbReference type="AlphaFoldDB" id="A0AAD4HU03"/>
<feature type="region of interest" description="Disordered" evidence="6">
    <location>
        <begin position="364"/>
        <end position="390"/>
    </location>
</feature>
<feature type="region of interest" description="Disordered" evidence="6">
    <location>
        <begin position="425"/>
        <end position="465"/>
    </location>
</feature>
<dbReference type="GO" id="GO:0034992">
    <property type="term" value="C:microtubule organizing center attachment site"/>
    <property type="evidence" value="ECO:0007669"/>
    <property type="project" value="TreeGrafter"/>
</dbReference>
<dbReference type="GO" id="GO:0071765">
    <property type="term" value="P:nuclear inner membrane organization"/>
    <property type="evidence" value="ECO:0007669"/>
    <property type="project" value="InterPro"/>
</dbReference>
<dbReference type="PANTHER" id="PTHR28538">
    <property type="entry name" value="INTEGRAL INNER NUCLEAR MEMBRANE PROTEIN IMA1"/>
    <property type="match status" value="1"/>
</dbReference>
<feature type="domain" description="Ima1 N-terminal" evidence="8">
    <location>
        <begin position="13"/>
        <end position="140"/>
    </location>
</feature>
<dbReference type="GeneID" id="64667319"/>
<proteinExistence type="predicted"/>
<evidence type="ECO:0000259" key="8">
    <source>
        <dbReference type="Pfam" id="PF09779"/>
    </source>
</evidence>
<comment type="caution">
    <text evidence="9">The sequence shown here is derived from an EMBL/GenBank/DDBJ whole genome shotgun (WGS) entry which is preliminary data.</text>
</comment>
<accession>A0AAD4HU03</accession>
<dbReference type="InterPro" id="IPR018617">
    <property type="entry name" value="Ima1_N"/>
</dbReference>
<evidence type="ECO:0000256" key="6">
    <source>
        <dbReference type="SAM" id="MobiDB-lite"/>
    </source>
</evidence>